<evidence type="ECO:0000256" key="1">
    <source>
        <dbReference type="ARBA" id="ARBA00005466"/>
    </source>
</evidence>
<feature type="signal peptide" evidence="3">
    <location>
        <begin position="1"/>
        <end position="16"/>
    </location>
</feature>
<feature type="compositionally biased region" description="Basic and acidic residues" evidence="2">
    <location>
        <begin position="791"/>
        <end position="800"/>
    </location>
</feature>
<evidence type="ECO:0000256" key="3">
    <source>
        <dbReference type="SAM" id="SignalP"/>
    </source>
</evidence>
<organism evidence="5 6">
    <name type="scientific">Emericellopsis cladophorae</name>
    <dbReference type="NCBI Taxonomy" id="2686198"/>
    <lineage>
        <taxon>Eukaryota</taxon>
        <taxon>Fungi</taxon>
        <taxon>Dikarya</taxon>
        <taxon>Ascomycota</taxon>
        <taxon>Pezizomycotina</taxon>
        <taxon>Sordariomycetes</taxon>
        <taxon>Hypocreomycetidae</taxon>
        <taxon>Hypocreales</taxon>
        <taxon>Bionectriaceae</taxon>
        <taxon>Emericellopsis</taxon>
    </lineage>
</organism>
<dbReference type="OrthoDB" id="9983560at2759"/>
<reference evidence="5" key="1">
    <citation type="journal article" date="2021" name="J Fungi (Basel)">
        <title>Genomic and Metabolomic Analyses of the Marine Fungus Emericellopsis cladophorae: Insights into Saltwater Adaptability Mechanisms and Its Biosynthetic Potential.</title>
        <authorList>
            <person name="Goncalves M.F.M."/>
            <person name="Hilario S."/>
            <person name="Van de Peer Y."/>
            <person name="Esteves A.C."/>
            <person name="Alves A."/>
        </authorList>
    </citation>
    <scope>NUCLEOTIDE SEQUENCE</scope>
    <source>
        <strain evidence="5">MUM 19.33</strain>
    </source>
</reference>
<feature type="region of interest" description="Disordered" evidence="2">
    <location>
        <begin position="787"/>
        <end position="839"/>
    </location>
</feature>
<dbReference type="InterPro" id="IPR016166">
    <property type="entry name" value="FAD-bd_PCMH"/>
</dbReference>
<dbReference type="Pfam" id="PF08031">
    <property type="entry name" value="BBE"/>
    <property type="match status" value="1"/>
</dbReference>
<proteinExistence type="inferred from homology"/>
<comment type="caution">
    <text evidence="5">The sequence shown here is derived from an EMBL/GenBank/DDBJ whole genome shotgun (WGS) entry which is preliminary data.</text>
</comment>
<protein>
    <recommendedName>
        <fullName evidence="4">FAD-binding PCMH-type domain-containing protein</fullName>
    </recommendedName>
</protein>
<evidence type="ECO:0000313" key="6">
    <source>
        <dbReference type="Proteomes" id="UP001055219"/>
    </source>
</evidence>
<dbReference type="RefSeq" id="XP_051359579.1">
    <property type="nucleotide sequence ID" value="XM_051509414.1"/>
</dbReference>
<reference evidence="5" key="2">
    <citation type="submission" date="2022-07" db="EMBL/GenBank/DDBJ databases">
        <authorList>
            <person name="Goncalves M.F.M."/>
            <person name="Hilario S."/>
            <person name="Van De Peer Y."/>
            <person name="Esteves A.C."/>
            <person name="Alves A."/>
        </authorList>
    </citation>
    <scope>NUCLEOTIDE SEQUENCE</scope>
    <source>
        <strain evidence="5">MUM 19.33</strain>
    </source>
</reference>
<feature type="region of interest" description="Disordered" evidence="2">
    <location>
        <begin position="997"/>
        <end position="1030"/>
    </location>
</feature>
<keyword evidence="3" id="KW-0732">Signal</keyword>
<dbReference type="PANTHER" id="PTHR38694">
    <property type="entry name" value="CONSERVED EXPRESSED PROTEIN"/>
    <property type="match status" value="1"/>
</dbReference>
<feature type="domain" description="FAD-binding PCMH-type" evidence="4">
    <location>
        <begin position="105"/>
        <end position="281"/>
    </location>
</feature>
<dbReference type="InterPro" id="IPR016169">
    <property type="entry name" value="FAD-bd_PCMH_sub2"/>
</dbReference>
<feature type="compositionally biased region" description="Pro residues" evidence="2">
    <location>
        <begin position="965"/>
        <end position="979"/>
    </location>
</feature>
<evidence type="ECO:0000313" key="5">
    <source>
        <dbReference type="EMBL" id="KAI6778723.1"/>
    </source>
</evidence>
<dbReference type="PROSITE" id="PS51387">
    <property type="entry name" value="FAD_PCMH"/>
    <property type="match status" value="1"/>
</dbReference>
<dbReference type="Gene3D" id="3.30.465.10">
    <property type="match status" value="2"/>
</dbReference>
<comment type="similarity">
    <text evidence="1">Belongs to the oxygen-dependent FAD-linked oxidoreductase family.</text>
</comment>
<dbReference type="AlphaFoldDB" id="A0A9P9XVQ9"/>
<feature type="region of interest" description="Disordered" evidence="2">
    <location>
        <begin position="736"/>
        <end position="767"/>
    </location>
</feature>
<dbReference type="InterPro" id="IPR036318">
    <property type="entry name" value="FAD-bd_PCMH-like_sf"/>
</dbReference>
<sequence length="1196" mass="129429">MKGLLGLLLAAVAVAAQDCKCLPDDSCWPSISQWEALNSTVSGHLVATVPLGSPCHEPDYDSEKCAYLQSEWQYAGIHMDDSSSVMAPFFANQSCDPFQPQSRTCELGNYVVYSVRAESAADVQAAIAFAQEHSIRFVIRNTGHDYNGRSTGAGALSVWTHHMKDIEILDRTDGKALKVGAGVQGFEAVDAAHEAGLVVVGGECPTVGLAGGYTQGGGHSALSTSFGLSADNVLEWEVVTAAGEIVKANCEENADLYWALSGGGGGNWGVVTSMTVKAHADAACSGASVVIMSAENEATAFYKAIDAFHEELADMVDAGALVIYYFSADFFQIAPLTAYDQTEADVRNMLSPFIRRLTSLGITYTETYSEAPDYRTHFDQYFGPLPLGNIQVGIAQYGGRLIPRDSINNITSFTRLIGSTPGAIFIGVGTDVSPFAAGKSNSVLPAWRDALVHATLTTPWDFKAPWEDMIANQALMTNELMPAIEALTPGSGAYMNEADFRQPNFQREFFGRNYRQLSCIKSKWDPEGFFYALNGVGSEEWTVSIDGPSPSTPIDPFTTPEYIARKTWTTLLQQPATPDPVLSRQPANDAASGDQPQVVESHEEEHPTASHALAEEALSTETEEQGVSQVDHDHTEVKNLGWNDEGTPKPLVGGIANEELWTLMRRFNKQVFHVKSIEEPPLASLDMNIAEGEEFSPEKLRAQLERMYMVILVSLLSFWNHIVRLRSWPPPSLIDSKTGGLQKPPAGVLGSDDSVTGAPEKHEGEAVEQEAHSFVTSISTLVISTAAGKHPQGDPEHDKSTNTPDPTDITADVAHAKDKSDGNEPTHEHDRTKEPVSRAVWSKARPVMHAMADFVDTWERFGNALDATPPFPCQRPRLTLAACLLPVLVGSYLTTSYILLKGMGFAVGFGFFGDPVMTPAIQFLHDKVPNWPKYLELRHTVLRGIPTNVQLVVTLLRIGEKNQAPIPPPPSSDVPPPVEAHPTAGQDLDHLAVTEEELDDAVKPSESPPEEDANEGAVAGADAYDDLGKQKPKKGRRILNLFKGTAKGGIQTALTADKAKAKVGAKHAKNRLGAVRGPNPWPPRGPVTFPARCRGKKGHAYITSSATTPALSWTASIDDVNPAWTVAIADISELKKMGGLGWKSKLMVGWATGKEVVDGIIIRTKSGEEFQLTAVTIRDDLFNRIIAMGSQMWEAR</sequence>
<dbReference type="PANTHER" id="PTHR38694:SF1">
    <property type="entry name" value="PEROXIN DOMAIN-CONTAINING PROTEIN"/>
    <property type="match status" value="1"/>
</dbReference>
<dbReference type="GO" id="GO:0071949">
    <property type="term" value="F:FAD binding"/>
    <property type="evidence" value="ECO:0007669"/>
    <property type="project" value="InterPro"/>
</dbReference>
<feature type="chain" id="PRO_5040141573" description="FAD-binding PCMH-type domain-containing protein" evidence="3">
    <location>
        <begin position="17"/>
        <end position="1196"/>
    </location>
</feature>
<keyword evidence="6" id="KW-1185">Reference proteome</keyword>
<evidence type="ECO:0000259" key="4">
    <source>
        <dbReference type="PROSITE" id="PS51387"/>
    </source>
</evidence>
<feature type="compositionally biased region" description="Basic and acidic residues" evidence="2">
    <location>
        <begin position="814"/>
        <end position="836"/>
    </location>
</feature>
<dbReference type="GO" id="GO:0016491">
    <property type="term" value="F:oxidoreductase activity"/>
    <property type="evidence" value="ECO:0007669"/>
    <property type="project" value="InterPro"/>
</dbReference>
<dbReference type="Pfam" id="PF11696">
    <property type="entry name" value="DUF3292"/>
    <property type="match status" value="2"/>
</dbReference>
<feature type="region of interest" description="Disordered" evidence="2">
    <location>
        <begin position="576"/>
        <end position="610"/>
    </location>
</feature>
<evidence type="ECO:0000256" key="2">
    <source>
        <dbReference type="SAM" id="MobiDB-lite"/>
    </source>
</evidence>
<dbReference type="InterPro" id="IPR012951">
    <property type="entry name" value="BBE"/>
</dbReference>
<feature type="region of interest" description="Disordered" evidence="2">
    <location>
        <begin position="963"/>
        <end position="984"/>
    </location>
</feature>
<name>A0A9P9XVQ9_9HYPO</name>
<dbReference type="Proteomes" id="UP001055219">
    <property type="component" value="Unassembled WGS sequence"/>
</dbReference>
<gene>
    <name evidence="5" type="ORF">J7T54_000757</name>
</gene>
<dbReference type="Pfam" id="PF01565">
    <property type="entry name" value="FAD_binding_4"/>
    <property type="match status" value="1"/>
</dbReference>
<accession>A0A9P9XVQ9</accession>
<dbReference type="EMBL" id="JAGIXG020000061">
    <property type="protein sequence ID" value="KAI6778723.1"/>
    <property type="molecule type" value="Genomic_DNA"/>
</dbReference>
<dbReference type="GeneID" id="75827276"/>
<dbReference type="InterPro" id="IPR021709">
    <property type="entry name" value="DUF3292"/>
</dbReference>
<dbReference type="SUPFAM" id="SSF56176">
    <property type="entry name" value="FAD-binding/transporter-associated domain-like"/>
    <property type="match status" value="1"/>
</dbReference>
<dbReference type="InterPro" id="IPR006094">
    <property type="entry name" value="Oxid_FAD_bind_N"/>
</dbReference>